<dbReference type="Gene3D" id="2.10.50.30">
    <property type="entry name" value="GPCR, family 3, nine cysteines domain"/>
    <property type="match status" value="1"/>
</dbReference>
<reference evidence="15" key="1">
    <citation type="submission" date="2025-08" db="UniProtKB">
        <authorList>
            <consortium name="RefSeq"/>
        </authorList>
    </citation>
    <scope>IDENTIFICATION</scope>
</reference>
<feature type="domain" description="G-protein coupled receptors family 3 profile" evidence="13">
    <location>
        <begin position="504"/>
        <end position="756"/>
    </location>
</feature>
<evidence type="ECO:0000256" key="8">
    <source>
        <dbReference type="ARBA" id="ARBA00023170"/>
    </source>
</evidence>
<evidence type="ECO:0000256" key="7">
    <source>
        <dbReference type="ARBA" id="ARBA00023136"/>
    </source>
</evidence>
<evidence type="ECO:0000256" key="1">
    <source>
        <dbReference type="ARBA" id="ARBA00004651"/>
    </source>
</evidence>
<evidence type="ECO:0000313" key="14">
    <source>
        <dbReference type="Proteomes" id="UP000504632"/>
    </source>
</evidence>
<feature type="transmembrane region" description="Helical" evidence="12">
    <location>
        <begin position="656"/>
        <end position="681"/>
    </location>
</feature>
<dbReference type="PRINTS" id="PR00248">
    <property type="entry name" value="GPCRMGR"/>
</dbReference>
<sequence length="779" mass="87420">MIYAIEEINNSSLLPNVKLGYEIYDTCLDVSFALRSTLKLMEKTDDKLIGCADEKDNITSTKNIKAVIGEWLSEVSVAVARLLALNLTPQISYGATSQILSRKEKFPSFLRTTPSDLIQARAITELVKSMNWKAVGIFGSEDEYGKYGSEQLNDNFRNDDVCVEFKVVLPADFEKNNAALNTVLDKIQNSYTEAIVIFTHEHNVRRIFEGAIERGIRKTWIASDAWSTSKNISKMPNIQKVGRVIGVIIQRNKVPGFDDYLVHLASKKNFHSTFLYEYLSNYSMCVGLSSQNPNGCLSSGSVKNCVDAQCLQNMYKQDESYEPHSIYLAVKVIAQALKNLLKCNNETCENTNTFQAWELWSNLQLLEEIKQVNLSVTNDSYLTFNKNGDPTVGYEIFDWEINEKGVNLVVFGTYESDRIHLNKIDNETDDMVTPPGNCSKSCSPGYELKSNIGTCCKTCKRCEEGQYSDGTMECKSCSDHEYSNDNKTGCVTKTNKYLEWNDPFSIILVSFGSVGIVLTLMVLVLFAVYRTTPIVKATGKYICFVALLALLGCFCSVMLFPGLPSNVSCMAGLPLFAISFTICVSCVLANLLQIFAGFAFKLNFGNWIKRLNKPAAVVMACSSVQIVLCILWLTLYPPQQHENNGHEREILIECDVVSVGFFIGTLAYIAFLAALSFLFAFKGKQLPDLYKNASFITISMLIYLVVWMIFIPVYVNMSGEYKRAIEATAILITSYSLLACYFGPKCYIILWKSQLNEESAIIEYVRQHYNNKRVSTVTS</sequence>
<dbReference type="SUPFAM" id="SSF53822">
    <property type="entry name" value="Periplasmic binding protein-like I"/>
    <property type="match status" value="1"/>
</dbReference>
<feature type="transmembrane region" description="Helical" evidence="12">
    <location>
        <begin position="727"/>
        <end position="744"/>
    </location>
</feature>
<evidence type="ECO:0000256" key="11">
    <source>
        <dbReference type="ARBA" id="ARBA00038492"/>
    </source>
</evidence>
<dbReference type="InterPro" id="IPR000068">
    <property type="entry name" value="GPCR_3_Ca_sens_rcpt-rel"/>
</dbReference>
<keyword evidence="6" id="KW-0297">G-protein coupled receptor</keyword>
<dbReference type="GO" id="GO:0005886">
    <property type="term" value="C:plasma membrane"/>
    <property type="evidence" value="ECO:0007669"/>
    <property type="project" value="UniProtKB-SubCell"/>
</dbReference>
<organism evidence="14 15">
    <name type="scientific">Chanos chanos</name>
    <name type="common">Milkfish</name>
    <name type="synonym">Mugil chanos</name>
    <dbReference type="NCBI Taxonomy" id="29144"/>
    <lineage>
        <taxon>Eukaryota</taxon>
        <taxon>Metazoa</taxon>
        <taxon>Chordata</taxon>
        <taxon>Craniata</taxon>
        <taxon>Vertebrata</taxon>
        <taxon>Euteleostomi</taxon>
        <taxon>Actinopterygii</taxon>
        <taxon>Neopterygii</taxon>
        <taxon>Teleostei</taxon>
        <taxon>Ostariophysi</taxon>
        <taxon>Gonorynchiformes</taxon>
        <taxon>Chanidae</taxon>
        <taxon>Chanos</taxon>
    </lineage>
</organism>
<dbReference type="Gene3D" id="3.40.50.2300">
    <property type="match status" value="2"/>
</dbReference>
<dbReference type="RefSeq" id="XP_030642074.1">
    <property type="nucleotide sequence ID" value="XM_030786214.1"/>
</dbReference>
<proteinExistence type="inferred from homology"/>
<dbReference type="PROSITE" id="PS50259">
    <property type="entry name" value="G_PROTEIN_RECEP_F3_4"/>
    <property type="match status" value="1"/>
</dbReference>
<dbReference type="OrthoDB" id="5984008at2759"/>
<feature type="transmembrane region" description="Helical" evidence="12">
    <location>
        <begin position="693"/>
        <end position="715"/>
    </location>
</feature>
<keyword evidence="5 12" id="KW-1133">Transmembrane helix</keyword>
<keyword evidence="4" id="KW-0732">Signal</keyword>
<evidence type="ECO:0000256" key="2">
    <source>
        <dbReference type="ARBA" id="ARBA00022475"/>
    </source>
</evidence>
<comment type="subcellular location">
    <subcellularLocation>
        <location evidence="1">Cell membrane</location>
        <topology evidence="1">Multi-pass membrane protein</topology>
    </subcellularLocation>
</comment>
<accession>A0A6J2WCK5</accession>
<gene>
    <name evidence="15" type="primary">LOC115822387</name>
</gene>
<dbReference type="PANTHER" id="PTHR24061:SF422">
    <property type="entry name" value="G-PROTEIN COUPLED RECEPTORS FAMILY 3 PROFILE DOMAIN-CONTAINING PROTEIN"/>
    <property type="match status" value="1"/>
</dbReference>
<evidence type="ECO:0000256" key="6">
    <source>
        <dbReference type="ARBA" id="ARBA00023040"/>
    </source>
</evidence>
<feature type="transmembrane region" description="Helical" evidence="12">
    <location>
        <begin position="541"/>
        <end position="563"/>
    </location>
</feature>
<feature type="transmembrane region" description="Helical" evidence="12">
    <location>
        <begin position="614"/>
        <end position="636"/>
    </location>
</feature>
<keyword evidence="14" id="KW-1185">Reference proteome</keyword>
<feature type="transmembrane region" description="Helical" evidence="12">
    <location>
        <begin position="575"/>
        <end position="602"/>
    </location>
</feature>
<dbReference type="PRINTS" id="PR00592">
    <property type="entry name" value="CASENSINGR"/>
</dbReference>
<dbReference type="InterPro" id="IPR001828">
    <property type="entry name" value="ANF_lig-bd_rcpt"/>
</dbReference>
<evidence type="ECO:0000256" key="3">
    <source>
        <dbReference type="ARBA" id="ARBA00022692"/>
    </source>
</evidence>
<protein>
    <submittedName>
        <fullName evidence="15">G-protein coupled receptor family C group 6 member A-like</fullName>
    </submittedName>
</protein>
<evidence type="ECO:0000313" key="15">
    <source>
        <dbReference type="RefSeq" id="XP_030642074.1"/>
    </source>
</evidence>
<dbReference type="InterPro" id="IPR028082">
    <property type="entry name" value="Peripla_BP_I"/>
</dbReference>
<keyword evidence="3 12" id="KW-0812">Transmembrane</keyword>
<dbReference type="InterPro" id="IPR038550">
    <property type="entry name" value="GPCR_3_9-Cys_sf"/>
</dbReference>
<dbReference type="InterPro" id="IPR017978">
    <property type="entry name" value="GPCR_3_C"/>
</dbReference>
<keyword evidence="7 12" id="KW-0472">Membrane</keyword>
<keyword evidence="8" id="KW-0675">Receptor</keyword>
<dbReference type="InterPro" id="IPR000337">
    <property type="entry name" value="GPCR_3"/>
</dbReference>
<dbReference type="GeneID" id="115822387"/>
<dbReference type="AlphaFoldDB" id="A0A6J2WCK5"/>
<dbReference type="Pfam" id="PF01094">
    <property type="entry name" value="ANF_receptor"/>
    <property type="match status" value="1"/>
</dbReference>
<comment type="similarity">
    <text evidence="11">Belongs to the G-protein coupled receptor 3 family. TAS1R subfamily.</text>
</comment>
<evidence type="ECO:0000256" key="4">
    <source>
        <dbReference type="ARBA" id="ARBA00022729"/>
    </source>
</evidence>
<feature type="transmembrane region" description="Helical" evidence="12">
    <location>
        <begin position="504"/>
        <end position="529"/>
    </location>
</feature>
<dbReference type="PANTHER" id="PTHR24061">
    <property type="entry name" value="CALCIUM-SENSING RECEPTOR-RELATED"/>
    <property type="match status" value="1"/>
</dbReference>
<evidence type="ECO:0000256" key="5">
    <source>
        <dbReference type="ARBA" id="ARBA00022989"/>
    </source>
</evidence>
<dbReference type="Proteomes" id="UP000504632">
    <property type="component" value="Chromosome 1"/>
</dbReference>
<dbReference type="GO" id="GO:0050909">
    <property type="term" value="P:sensory perception of taste"/>
    <property type="evidence" value="ECO:0007669"/>
    <property type="project" value="UniProtKB-ARBA"/>
</dbReference>
<dbReference type="GO" id="GO:0004930">
    <property type="term" value="F:G protein-coupled receptor activity"/>
    <property type="evidence" value="ECO:0007669"/>
    <property type="project" value="UniProtKB-KW"/>
</dbReference>
<dbReference type="FunFam" id="3.40.50.2300:FF:000016">
    <property type="entry name" value="Taste 1 receptor member 2"/>
    <property type="match status" value="1"/>
</dbReference>
<keyword evidence="2" id="KW-1003">Cell membrane</keyword>
<dbReference type="Pfam" id="PF00003">
    <property type="entry name" value="7tm_3"/>
    <property type="match status" value="1"/>
</dbReference>
<keyword evidence="10" id="KW-0807">Transducer</keyword>
<dbReference type="InParanoid" id="A0A6J2WCK5"/>
<dbReference type="FunFam" id="2.10.50.30:FF:000004">
    <property type="entry name" value="Taste receptor type 1 member 3-like protein"/>
    <property type="match status" value="1"/>
</dbReference>
<evidence type="ECO:0000256" key="12">
    <source>
        <dbReference type="SAM" id="Phobius"/>
    </source>
</evidence>
<name>A0A6J2WCK5_CHACN</name>
<keyword evidence="9" id="KW-0325">Glycoprotein</keyword>
<evidence type="ECO:0000256" key="9">
    <source>
        <dbReference type="ARBA" id="ARBA00023180"/>
    </source>
</evidence>
<evidence type="ECO:0000256" key="10">
    <source>
        <dbReference type="ARBA" id="ARBA00023224"/>
    </source>
</evidence>
<evidence type="ECO:0000259" key="13">
    <source>
        <dbReference type="PROSITE" id="PS50259"/>
    </source>
</evidence>